<evidence type="ECO:0000259" key="4">
    <source>
        <dbReference type="PROSITE" id="PS51063"/>
    </source>
</evidence>
<evidence type="ECO:0000256" key="3">
    <source>
        <dbReference type="ARBA" id="ARBA00023163"/>
    </source>
</evidence>
<dbReference type="InterPro" id="IPR012318">
    <property type="entry name" value="HTH_CRP"/>
</dbReference>
<dbReference type="PROSITE" id="PS51063">
    <property type="entry name" value="HTH_CRP_2"/>
    <property type="match status" value="1"/>
</dbReference>
<dbReference type="SMART" id="SM00100">
    <property type="entry name" value="cNMP"/>
    <property type="match status" value="1"/>
</dbReference>
<evidence type="ECO:0000313" key="6">
    <source>
        <dbReference type="Proteomes" id="UP000236743"/>
    </source>
</evidence>
<evidence type="ECO:0000256" key="1">
    <source>
        <dbReference type="ARBA" id="ARBA00023015"/>
    </source>
</evidence>
<dbReference type="PANTHER" id="PTHR24567:SF26">
    <property type="entry name" value="REGULATORY PROTEIN YEIL"/>
    <property type="match status" value="1"/>
</dbReference>
<dbReference type="Proteomes" id="UP000236743">
    <property type="component" value="Unassembled WGS sequence"/>
</dbReference>
<dbReference type="Pfam" id="PF13545">
    <property type="entry name" value="HTH_Crp_2"/>
    <property type="match status" value="1"/>
</dbReference>
<dbReference type="GO" id="GO:0005829">
    <property type="term" value="C:cytosol"/>
    <property type="evidence" value="ECO:0007669"/>
    <property type="project" value="TreeGrafter"/>
</dbReference>
<dbReference type="GO" id="GO:0003700">
    <property type="term" value="F:DNA-binding transcription factor activity"/>
    <property type="evidence" value="ECO:0007669"/>
    <property type="project" value="TreeGrafter"/>
</dbReference>
<gene>
    <name evidence="5" type="ORF">SAMN04488115_105271</name>
</gene>
<dbReference type="EMBL" id="FNUY01000005">
    <property type="protein sequence ID" value="SEG44682.1"/>
    <property type="molecule type" value="Genomic_DNA"/>
</dbReference>
<organism evidence="5 6">
    <name type="scientific">Bosea lathyri</name>
    <dbReference type="NCBI Taxonomy" id="1036778"/>
    <lineage>
        <taxon>Bacteria</taxon>
        <taxon>Pseudomonadati</taxon>
        <taxon>Pseudomonadota</taxon>
        <taxon>Alphaproteobacteria</taxon>
        <taxon>Hyphomicrobiales</taxon>
        <taxon>Boseaceae</taxon>
        <taxon>Bosea</taxon>
    </lineage>
</organism>
<keyword evidence="5" id="KW-0418">Kinase</keyword>
<dbReference type="GO" id="GO:0003677">
    <property type="term" value="F:DNA binding"/>
    <property type="evidence" value="ECO:0007669"/>
    <property type="project" value="UniProtKB-KW"/>
</dbReference>
<dbReference type="Pfam" id="PF00027">
    <property type="entry name" value="cNMP_binding"/>
    <property type="match status" value="1"/>
</dbReference>
<sequence>MVAQAFWESFQTMTVTMKQGRVGVPCLACPLRLKPAFKDKTDDEVRFIQAMKFDHRALPAGSDIIHPGQEDAELYTLFSGWAFRYQSLPDGRRQILNFLLPGDLVGLQASLLSAAQHGIEALTDVELCVFPRRRVWDLFVRMPSLSYEIAWLGSREESLIDENLTSVGQRNAGERIAALVISLYRRADALGLVSERSFLFPLSQQQLADALGLSLVHTSKTWSRLRRSGLFSISAGRLTLLNPRLTARMASAFEREFEPRPLI</sequence>
<keyword evidence="2" id="KW-0238">DNA-binding</keyword>
<dbReference type="GO" id="GO:0016301">
    <property type="term" value="F:kinase activity"/>
    <property type="evidence" value="ECO:0007669"/>
    <property type="project" value="UniProtKB-KW"/>
</dbReference>
<keyword evidence="1" id="KW-0805">Transcription regulation</keyword>
<dbReference type="InterPro" id="IPR050397">
    <property type="entry name" value="Env_Response_Regulators"/>
</dbReference>
<dbReference type="InterPro" id="IPR036388">
    <property type="entry name" value="WH-like_DNA-bd_sf"/>
</dbReference>
<accession>A0A1H6A8I5</accession>
<evidence type="ECO:0000256" key="2">
    <source>
        <dbReference type="ARBA" id="ARBA00023125"/>
    </source>
</evidence>
<dbReference type="AlphaFoldDB" id="A0A1H6A8I5"/>
<dbReference type="Gene3D" id="2.60.120.10">
    <property type="entry name" value="Jelly Rolls"/>
    <property type="match status" value="1"/>
</dbReference>
<evidence type="ECO:0000313" key="5">
    <source>
        <dbReference type="EMBL" id="SEG44682.1"/>
    </source>
</evidence>
<dbReference type="PANTHER" id="PTHR24567">
    <property type="entry name" value="CRP FAMILY TRANSCRIPTIONAL REGULATORY PROTEIN"/>
    <property type="match status" value="1"/>
</dbReference>
<dbReference type="CDD" id="cd00038">
    <property type="entry name" value="CAP_ED"/>
    <property type="match status" value="1"/>
</dbReference>
<dbReference type="SUPFAM" id="SSF46785">
    <property type="entry name" value="Winged helix' DNA-binding domain"/>
    <property type="match status" value="1"/>
</dbReference>
<reference evidence="5 6" key="1">
    <citation type="submission" date="2016-10" db="EMBL/GenBank/DDBJ databases">
        <authorList>
            <person name="de Groot N.N."/>
        </authorList>
    </citation>
    <scope>NUCLEOTIDE SEQUENCE [LARGE SCALE GENOMIC DNA]</scope>
    <source>
        <strain evidence="5 6">DSM 26656</strain>
    </source>
</reference>
<proteinExistence type="predicted"/>
<feature type="domain" description="HTH crp-type" evidence="4">
    <location>
        <begin position="170"/>
        <end position="244"/>
    </location>
</feature>
<dbReference type="InterPro" id="IPR036390">
    <property type="entry name" value="WH_DNA-bd_sf"/>
</dbReference>
<protein>
    <submittedName>
        <fullName evidence="5">cAMP-binding domain of CRP or a regulatory subunit of cAMP-dependent protein kinases</fullName>
    </submittedName>
</protein>
<dbReference type="SMART" id="SM00419">
    <property type="entry name" value="HTH_CRP"/>
    <property type="match status" value="1"/>
</dbReference>
<dbReference type="SUPFAM" id="SSF51206">
    <property type="entry name" value="cAMP-binding domain-like"/>
    <property type="match status" value="1"/>
</dbReference>
<dbReference type="Gene3D" id="1.10.10.10">
    <property type="entry name" value="Winged helix-like DNA-binding domain superfamily/Winged helix DNA-binding domain"/>
    <property type="match status" value="1"/>
</dbReference>
<dbReference type="InterPro" id="IPR014710">
    <property type="entry name" value="RmlC-like_jellyroll"/>
</dbReference>
<dbReference type="InterPro" id="IPR000595">
    <property type="entry name" value="cNMP-bd_dom"/>
</dbReference>
<keyword evidence="3" id="KW-0804">Transcription</keyword>
<keyword evidence="6" id="KW-1185">Reference proteome</keyword>
<dbReference type="InterPro" id="IPR018490">
    <property type="entry name" value="cNMP-bd_dom_sf"/>
</dbReference>
<name>A0A1H6A8I5_9HYPH</name>
<keyword evidence="5" id="KW-0808">Transferase</keyword>